<feature type="chain" id="PRO_5038700475" description="Lipoprotein" evidence="1">
    <location>
        <begin position="26"/>
        <end position="164"/>
    </location>
</feature>
<gene>
    <name evidence="2" type="ORF">GJ688_15045</name>
</gene>
<protein>
    <recommendedName>
        <fullName evidence="4">Lipoprotein</fullName>
    </recommendedName>
</protein>
<evidence type="ECO:0000256" key="1">
    <source>
        <dbReference type="SAM" id="SignalP"/>
    </source>
</evidence>
<dbReference type="EMBL" id="WNKU01000022">
    <property type="protein sequence ID" value="MTV50285.1"/>
    <property type="molecule type" value="Genomic_DNA"/>
</dbReference>
<sequence>MSNTKKLAALAVTVLIILLTGCTSGNPPQKATPESSSEKDMRLTKRSLYLYTCEDAVKYSSETVSPMLRKETKSLTTNELEEIRTNLKAIHSEINQRKVPEYEALASHLDILLTTDEFLIDKLSGKNPYLDESQLNKHNEELKTIESLLTSAKLSAIKDMTQTN</sequence>
<proteinExistence type="predicted"/>
<reference evidence="2 3" key="1">
    <citation type="submission" date="2019-11" db="EMBL/GenBank/DDBJ databases">
        <title>Whole-genome sequence of a the green, strictly anaerobic photosynthetic bacterium Heliobacillus mobilis DSM 6151.</title>
        <authorList>
            <person name="Kyndt J.A."/>
            <person name="Meyer T.E."/>
        </authorList>
    </citation>
    <scope>NUCLEOTIDE SEQUENCE [LARGE SCALE GENOMIC DNA]</scope>
    <source>
        <strain evidence="2 3">DSM 6151</strain>
    </source>
</reference>
<name>A0A6I3SNK8_HELMO</name>
<evidence type="ECO:0000313" key="2">
    <source>
        <dbReference type="EMBL" id="MTV50285.1"/>
    </source>
</evidence>
<accession>A0A6I3SNK8</accession>
<evidence type="ECO:0008006" key="4">
    <source>
        <dbReference type="Google" id="ProtNLM"/>
    </source>
</evidence>
<dbReference type="PROSITE" id="PS51257">
    <property type="entry name" value="PROKAR_LIPOPROTEIN"/>
    <property type="match status" value="1"/>
</dbReference>
<keyword evidence="3" id="KW-1185">Reference proteome</keyword>
<dbReference type="AlphaFoldDB" id="A0A6I3SNK8"/>
<dbReference type="Proteomes" id="UP000430670">
    <property type="component" value="Unassembled WGS sequence"/>
</dbReference>
<feature type="signal peptide" evidence="1">
    <location>
        <begin position="1"/>
        <end position="25"/>
    </location>
</feature>
<evidence type="ECO:0000313" key="3">
    <source>
        <dbReference type="Proteomes" id="UP000430670"/>
    </source>
</evidence>
<organism evidence="2 3">
    <name type="scientific">Heliobacterium mobile</name>
    <name type="common">Heliobacillus mobilis</name>
    <dbReference type="NCBI Taxonomy" id="28064"/>
    <lineage>
        <taxon>Bacteria</taxon>
        <taxon>Bacillati</taxon>
        <taxon>Bacillota</taxon>
        <taxon>Clostridia</taxon>
        <taxon>Eubacteriales</taxon>
        <taxon>Heliobacteriaceae</taxon>
        <taxon>Heliobacterium</taxon>
    </lineage>
</organism>
<comment type="caution">
    <text evidence="2">The sequence shown here is derived from an EMBL/GenBank/DDBJ whole genome shotgun (WGS) entry which is preliminary data.</text>
</comment>
<keyword evidence="1" id="KW-0732">Signal</keyword>
<dbReference type="RefSeq" id="WP_155477374.1">
    <property type="nucleotide sequence ID" value="NZ_WNKU01000022.1"/>
</dbReference>